<protein>
    <submittedName>
        <fullName evidence="2">Metallophosphoesterase</fullName>
    </submittedName>
</protein>
<dbReference type="AlphaFoldDB" id="A0A9D1E659"/>
<gene>
    <name evidence="2" type="ORF">IAB94_04200</name>
</gene>
<dbReference type="InterPro" id="IPR029052">
    <property type="entry name" value="Metallo-depent_PP-like"/>
</dbReference>
<proteinExistence type="predicted"/>
<name>A0A9D1E659_9FIRM</name>
<comment type="caution">
    <text evidence="2">The sequence shown here is derived from an EMBL/GenBank/DDBJ whole genome shotgun (WGS) entry which is preliminary data.</text>
</comment>
<reference evidence="2" key="1">
    <citation type="submission" date="2020-10" db="EMBL/GenBank/DDBJ databases">
        <authorList>
            <person name="Gilroy R."/>
        </authorList>
    </citation>
    <scope>NUCLEOTIDE SEQUENCE</scope>
    <source>
        <strain evidence="2">ChiW16-3235</strain>
    </source>
</reference>
<dbReference type="Gene3D" id="3.60.21.10">
    <property type="match status" value="1"/>
</dbReference>
<dbReference type="PANTHER" id="PTHR30337">
    <property type="entry name" value="COMPONENT OF ATP-DEPENDENT DSDNA EXONUCLEASE"/>
    <property type="match status" value="1"/>
</dbReference>
<accession>A0A9D1E659</accession>
<dbReference type="GO" id="GO:0016787">
    <property type="term" value="F:hydrolase activity"/>
    <property type="evidence" value="ECO:0007669"/>
    <property type="project" value="InterPro"/>
</dbReference>
<evidence type="ECO:0000259" key="1">
    <source>
        <dbReference type="Pfam" id="PF00149"/>
    </source>
</evidence>
<dbReference type="SUPFAM" id="SSF56300">
    <property type="entry name" value="Metallo-dependent phosphatases"/>
    <property type="match status" value="1"/>
</dbReference>
<evidence type="ECO:0000313" key="2">
    <source>
        <dbReference type="EMBL" id="HIR67227.1"/>
    </source>
</evidence>
<dbReference type="EMBL" id="DVHK01000088">
    <property type="protein sequence ID" value="HIR67227.1"/>
    <property type="molecule type" value="Genomic_DNA"/>
</dbReference>
<dbReference type="InterPro" id="IPR050535">
    <property type="entry name" value="DNA_Repair-Maintenance_Comp"/>
</dbReference>
<organism evidence="2 3">
    <name type="scientific">Candidatus Coproplasma avicola</name>
    <dbReference type="NCBI Taxonomy" id="2840744"/>
    <lineage>
        <taxon>Bacteria</taxon>
        <taxon>Bacillati</taxon>
        <taxon>Bacillota</taxon>
        <taxon>Clostridia</taxon>
        <taxon>Eubacteriales</taxon>
        <taxon>Candidatus Coproplasma</taxon>
    </lineage>
</organism>
<dbReference type="Pfam" id="PF00149">
    <property type="entry name" value="Metallophos"/>
    <property type="match status" value="1"/>
</dbReference>
<feature type="domain" description="Calcineurin-like phosphoesterase" evidence="1">
    <location>
        <begin position="2"/>
        <end position="182"/>
    </location>
</feature>
<reference evidence="2" key="2">
    <citation type="journal article" date="2021" name="PeerJ">
        <title>Extensive microbial diversity within the chicken gut microbiome revealed by metagenomics and culture.</title>
        <authorList>
            <person name="Gilroy R."/>
            <person name="Ravi A."/>
            <person name="Getino M."/>
            <person name="Pursley I."/>
            <person name="Horton D.L."/>
            <person name="Alikhan N.F."/>
            <person name="Baker D."/>
            <person name="Gharbi K."/>
            <person name="Hall N."/>
            <person name="Watson M."/>
            <person name="Adriaenssens E.M."/>
            <person name="Foster-Nyarko E."/>
            <person name="Jarju S."/>
            <person name="Secka A."/>
            <person name="Antonio M."/>
            <person name="Oren A."/>
            <person name="Chaudhuri R.R."/>
            <person name="La Ragione R."/>
            <person name="Hildebrand F."/>
            <person name="Pallen M.J."/>
        </authorList>
    </citation>
    <scope>NUCLEOTIDE SEQUENCE</scope>
    <source>
        <strain evidence="2">ChiW16-3235</strain>
    </source>
</reference>
<evidence type="ECO:0000313" key="3">
    <source>
        <dbReference type="Proteomes" id="UP000823913"/>
    </source>
</evidence>
<sequence length="354" mass="38374">MIKFLHCADIHLGSALTSRLPADRAEERRREMRATFGRMADYAAANGCAAVLLCGDVFDGDRPFKRDKEYFYGVIKAHPDIQFYYLRGNHDCRQSYTEQLPNLKTFGGEWTYYDCGGVTIAGTELSPENCLSLYSSLSLDGRRVNIVMLHGQVAGGAGEGLINLNALRGRGIDYLALGHVHSFSGGRLDGRGVYACSGCLEGRGYDEQGQKGFVLLEVDGGRVNSTFVPFASRTVSGCVCDISTCPDWASAMRAGMAVAPRSPKDMVRLALVGEAHFDASTLAADLQKELEGRYFSASVVDETRPALALSSLARENTLRGAFVRAALASDYPEERKQGIIAAGLKALSGREDEL</sequence>
<dbReference type="Proteomes" id="UP000823913">
    <property type="component" value="Unassembled WGS sequence"/>
</dbReference>
<dbReference type="InterPro" id="IPR004843">
    <property type="entry name" value="Calcineurin-like_PHP"/>
</dbReference>